<name>A0AAU9DMX5_9FUSO</name>
<dbReference type="InterPro" id="IPR043128">
    <property type="entry name" value="Rev_trsase/Diguanyl_cyclase"/>
</dbReference>
<evidence type="ECO:0000313" key="3">
    <source>
        <dbReference type="Proteomes" id="UP001321582"/>
    </source>
</evidence>
<dbReference type="KEGG" id="haby:HLVA_19710"/>
<dbReference type="EMBL" id="AP027059">
    <property type="protein sequence ID" value="BDU51402.1"/>
    <property type="molecule type" value="Genomic_DNA"/>
</dbReference>
<organism evidence="2 3">
    <name type="scientific">Haliovirga abyssi</name>
    <dbReference type="NCBI Taxonomy" id="2996794"/>
    <lineage>
        <taxon>Bacteria</taxon>
        <taxon>Fusobacteriati</taxon>
        <taxon>Fusobacteriota</taxon>
        <taxon>Fusobacteriia</taxon>
        <taxon>Fusobacteriales</taxon>
        <taxon>Haliovirgaceae</taxon>
        <taxon>Haliovirga</taxon>
    </lineage>
</organism>
<dbReference type="PANTHER" id="PTHR34047:SF8">
    <property type="entry name" value="PROTEIN YKFC"/>
    <property type="match status" value="1"/>
</dbReference>
<gene>
    <name evidence="2" type="ORF">HLVA_19710</name>
</gene>
<protein>
    <submittedName>
        <fullName evidence="2">Group II intron reverse transcriptase/maturase</fullName>
    </submittedName>
</protein>
<sequence>MENNLEKQPISSSVLQRDEKRIRDFQKKIYQKAKQEKEYRFYILYDKIMSKRFLYEAYIRVKQKKGSPGIDGETFEIIESKGINEFIDELHNDLKRKSYIPSPVLRVNIPKWNGKTRPLGIPTIRDRVVQMSCKIVIEPIFEADFEGSSYGVRPKRGASGAIKEIRKNIKEGKQEILDADLSSYFDTIPHTKLMKLVGRRISDKHVLRLIKKFLKAPVKDEDNNLSGGKKNKVGTPQGGVISPLLANIYLDMLDKMVKVLEQFKNYGIKIVRYADDFVLMGKKIPEDVTKELKEILEKMELKLNTDKTHKVNIRDESFDFLGFTFRRDKSLYNSQEKYLNIVPSKKSEKKIREKIDEYLKNNGHLPPEIVSIDINMKVRGWINYHTIEGISYPNKAKRNLRWYLFQKLSRYYKRKSQRASKLYSKGAYKILVNKYGLIEPTAY</sequence>
<dbReference type="Gene3D" id="3.30.70.270">
    <property type="match status" value="1"/>
</dbReference>
<feature type="domain" description="Reverse transcriptase" evidence="1">
    <location>
        <begin position="88"/>
        <end position="325"/>
    </location>
</feature>
<dbReference type="PROSITE" id="PS50878">
    <property type="entry name" value="RT_POL"/>
    <property type="match status" value="1"/>
</dbReference>
<reference evidence="2 3" key="1">
    <citation type="submission" date="2022-11" db="EMBL/GenBank/DDBJ databases">
        <title>Haliovirga abyssi gen. nov., sp. nov., a mesophilic fermentative bacterium isolated from the Iheya North hydrothermal field and the proposal of Haliovirgaceae fam. nov.</title>
        <authorList>
            <person name="Miyazaki U."/>
            <person name="Tame A."/>
            <person name="Miyazaki J."/>
            <person name="Takai K."/>
            <person name="Sawayama S."/>
            <person name="Kitajima M."/>
            <person name="Okamoto A."/>
            <person name="Nakagawa S."/>
        </authorList>
    </citation>
    <scope>NUCLEOTIDE SEQUENCE [LARGE SCALE GENOMIC DNA]</scope>
    <source>
        <strain evidence="2 3">IC12</strain>
    </source>
</reference>
<dbReference type="GO" id="GO:0003964">
    <property type="term" value="F:RNA-directed DNA polymerase activity"/>
    <property type="evidence" value="ECO:0007669"/>
    <property type="project" value="UniProtKB-KW"/>
</dbReference>
<dbReference type="InterPro" id="IPR030931">
    <property type="entry name" value="Group_II_RT_mat"/>
</dbReference>
<dbReference type="SUPFAM" id="SSF56672">
    <property type="entry name" value="DNA/RNA polymerases"/>
    <property type="match status" value="1"/>
</dbReference>
<dbReference type="Pfam" id="PF00078">
    <property type="entry name" value="RVT_1"/>
    <property type="match status" value="1"/>
</dbReference>
<keyword evidence="3" id="KW-1185">Reference proteome</keyword>
<dbReference type="NCBIfam" id="TIGR04416">
    <property type="entry name" value="group_II_RT_mat"/>
    <property type="match status" value="1"/>
</dbReference>
<accession>A0AAU9DMX5</accession>
<keyword evidence="2" id="KW-0548">Nucleotidyltransferase</keyword>
<proteinExistence type="predicted"/>
<dbReference type="InterPro" id="IPR043502">
    <property type="entry name" value="DNA/RNA_pol_sf"/>
</dbReference>
<dbReference type="InterPro" id="IPR013597">
    <property type="entry name" value="Mat_intron_G2"/>
</dbReference>
<dbReference type="Proteomes" id="UP001321582">
    <property type="component" value="Chromosome"/>
</dbReference>
<dbReference type="InterPro" id="IPR051083">
    <property type="entry name" value="GrpII_Intron_Splice-Mob/Def"/>
</dbReference>
<keyword evidence="2" id="KW-0695">RNA-directed DNA polymerase</keyword>
<dbReference type="InterPro" id="IPR000477">
    <property type="entry name" value="RT_dom"/>
</dbReference>
<dbReference type="AlphaFoldDB" id="A0AAU9DMX5"/>
<evidence type="ECO:0000259" key="1">
    <source>
        <dbReference type="PROSITE" id="PS50878"/>
    </source>
</evidence>
<dbReference type="CDD" id="cd01651">
    <property type="entry name" value="RT_G2_intron"/>
    <property type="match status" value="1"/>
</dbReference>
<evidence type="ECO:0000313" key="2">
    <source>
        <dbReference type="EMBL" id="BDU51402.1"/>
    </source>
</evidence>
<dbReference type="PANTHER" id="PTHR34047">
    <property type="entry name" value="NUCLEAR INTRON MATURASE 1, MITOCHONDRIAL-RELATED"/>
    <property type="match status" value="1"/>
</dbReference>
<keyword evidence="2" id="KW-0808">Transferase</keyword>
<dbReference type="Pfam" id="PF08388">
    <property type="entry name" value="GIIM"/>
    <property type="match status" value="1"/>
</dbReference>